<reference evidence="8 9" key="1">
    <citation type="submission" date="2018-03" db="EMBL/GenBank/DDBJ databases">
        <title>Bacteriophage NCPPB3778 and a type I-E CRISPR drive the evolution of the US Biological Select Agent, Rathayibacter toxicus.</title>
        <authorList>
            <person name="Davis E.W.II."/>
            <person name="Tabima J.F."/>
            <person name="Weisberg A.J."/>
            <person name="Dantas Lopes L."/>
            <person name="Wiseman M.S."/>
            <person name="Wiseman M.S."/>
            <person name="Pupko T."/>
            <person name="Belcher M.S."/>
            <person name="Sechler A.J."/>
            <person name="Tancos M.A."/>
            <person name="Schroeder B.K."/>
            <person name="Murray T.D."/>
            <person name="Luster D.G."/>
            <person name="Schneider W.L."/>
            <person name="Rogers E."/>
            <person name="Andreote F.D."/>
            <person name="Grunwald N.J."/>
            <person name="Putnam M.L."/>
            <person name="Chang J.H."/>
        </authorList>
    </citation>
    <scope>NUCLEOTIDE SEQUENCE [LARGE SCALE GENOMIC DNA]</scope>
    <source>
        <strain evidence="8 9">DSM 15932</strain>
    </source>
</reference>
<accession>A0A3Q9UZY6</accession>
<evidence type="ECO:0000256" key="4">
    <source>
        <dbReference type="ARBA" id="ARBA00022692"/>
    </source>
</evidence>
<keyword evidence="5 7" id="KW-1133">Transmembrane helix</keyword>
<keyword evidence="4 7" id="KW-0812">Transmembrane</keyword>
<dbReference type="AlphaFoldDB" id="A0A3Q9UZY6"/>
<dbReference type="SUPFAM" id="SSF103473">
    <property type="entry name" value="MFS general substrate transporter"/>
    <property type="match status" value="1"/>
</dbReference>
<feature type="transmembrane region" description="Helical" evidence="7">
    <location>
        <begin position="300"/>
        <end position="318"/>
    </location>
</feature>
<evidence type="ECO:0000256" key="3">
    <source>
        <dbReference type="ARBA" id="ARBA00022475"/>
    </source>
</evidence>
<dbReference type="Gene3D" id="1.20.1250.20">
    <property type="entry name" value="MFS general substrate transporter like domains"/>
    <property type="match status" value="1"/>
</dbReference>
<keyword evidence="6 7" id="KW-0472">Membrane</keyword>
<comment type="subcellular location">
    <subcellularLocation>
        <location evidence="1">Cell membrane</location>
        <topology evidence="1">Multi-pass membrane protein</topology>
    </subcellularLocation>
</comment>
<feature type="transmembrane region" description="Helical" evidence="7">
    <location>
        <begin position="141"/>
        <end position="165"/>
    </location>
</feature>
<feature type="transmembrane region" description="Helical" evidence="7">
    <location>
        <begin position="50"/>
        <end position="71"/>
    </location>
</feature>
<dbReference type="PANTHER" id="PTHR43266">
    <property type="entry name" value="MACROLIDE-EFFLUX PROTEIN"/>
    <property type="match status" value="1"/>
</dbReference>
<keyword evidence="2" id="KW-0813">Transport</keyword>
<sequence length="419" mass="43141">MTAARESVRRILRANPDYRRVFLAQIVSQGGDWFTMIPLIVLLQRLTGDGALGALLLAAETAVIAVLSLWAGGLVDRTSRRTVLVVAQAGSALAVLPLFLLQSAGTAWLAVLTFALLAAGKAFFTPAVNAIVPQIVPRESLLVASTGLNSVWGVMLALGASLGGIASALVSPYFCFAITAVAYGFSALLLLGLPAARGAERGAGQGAGREAGRRGGAARFARDVREVAAFCRSDRRIPALLLAKPGSHLGNGAIALFPALALTMTTDPAVAASLLFAARGVGAVIGPRVARFAAERSPDLRGGIVAAVLLFGLGYALVSISTSVVLAIALVLIAHIGGSMNASLSGYGLQSITANDLRGRVFAVDNMVAMLAIALSQALVSLGILLLEPRTVMALCSAVVLGCAALWWSATRRTPLRTA</sequence>
<protein>
    <submittedName>
        <fullName evidence="8">MFS transporter</fullName>
    </submittedName>
</protein>
<evidence type="ECO:0000256" key="1">
    <source>
        <dbReference type="ARBA" id="ARBA00004651"/>
    </source>
</evidence>
<evidence type="ECO:0000256" key="6">
    <source>
        <dbReference type="ARBA" id="ARBA00023136"/>
    </source>
</evidence>
<dbReference type="KEGG" id="rfs:C1I64_14915"/>
<feature type="transmembrane region" description="Helical" evidence="7">
    <location>
        <begin position="21"/>
        <end position="44"/>
    </location>
</feature>
<gene>
    <name evidence="8" type="ORF">C1I64_14915</name>
</gene>
<feature type="transmembrane region" description="Helical" evidence="7">
    <location>
        <begin position="107"/>
        <end position="129"/>
    </location>
</feature>
<name>A0A3Q9UZY6_9MICO</name>
<proteinExistence type="predicted"/>
<organism evidence="8 9">
    <name type="scientific">Rathayibacter festucae DSM 15932</name>
    <dbReference type="NCBI Taxonomy" id="1328866"/>
    <lineage>
        <taxon>Bacteria</taxon>
        <taxon>Bacillati</taxon>
        <taxon>Actinomycetota</taxon>
        <taxon>Actinomycetes</taxon>
        <taxon>Micrococcales</taxon>
        <taxon>Microbacteriaceae</taxon>
        <taxon>Rathayibacter</taxon>
    </lineage>
</organism>
<dbReference type="GO" id="GO:0022857">
    <property type="term" value="F:transmembrane transporter activity"/>
    <property type="evidence" value="ECO:0007669"/>
    <property type="project" value="InterPro"/>
</dbReference>
<feature type="transmembrane region" description="Helical" evidence="7">
    <location>
        <begin position="324"/>
        <end position="349"/>
    </location>
</feature>
<dbReference type="PANTHER" id="PTHR43266:SF2">
    <property type="entry name" value="MAJOR FACILITATOR SUPERFAMILY (MFS) PROFILE DOMAIN-CONTAINING PROTEIN"/>
    <property type="match status" value="1"/>
</dbReference>
<feature type="transmembrane region" description="Helical" evidence="7">
    <location>
        <begin position="392"/>
        <end position="410"/>
    </location>
</feature>
<dbReference type="InterPro" id="IPR036259">
    <property type="entry name" value="MFS_trans_sf"/>
</dbReference>
<evidence type="ECO:0000256" key="7">
    <source>
        <dbReference type="SAM" id="Phobius"/>
    </source>
</evidence>
<evidence type="ECO:0000256" key="2">
    <source>
        <dbReference type="ARBA" id="ARBA00022448"/>
    </source>
</evidence>
<evidence type="ECO:0000313" key="9">
    <source>
        <dbReference type="Proteomes" id="UP000285317"/>
    </source>
</evidence>
<feature type="transmembrane region" description="Helical" evidence="7">
    <location>
        <begin position="83"/>
        <end position="101"/>
    </location>
</feature>
<dbReference type="InterPro" id="IPR011701">
    <property type="entry name" value="MFS"/>
</dbReference>
<dbReference type="GO" id="GO:0005886">
    <property type="term" value="C:plasma membrane"/>
    <property type="evidence" value="ECO:0007669"/>
    <property type="project" value="UniProtKB-SubCell"/>
</dbReference>
<dbReference type="EMBL" id="CP028137">
    <property type="protein sequence ID" value="AZZ53197.1"/>
    <property type="molecule type" value="Genomic_DNA"/>
</dbReference>
<dbReference type="RefSeq" id="WP_127887739.1">
    <property type="nucleotide sequence ID" value="NZ_CP028137.1"/>
</dbReference>
<feature type="transmembrane region" description="Helical" evidence="7">
    <location>
        <begin position="171"/>
        <end position="191"/>
    </location>
</feature>
<evidence type="ECO:0000313" key="8">
    <source>
        <dbReference type="EMBL" id="AZZ53197.1"/>
    </source>
</evidence>
<dbReference type="CDD" id="cd06173">
    <property type="entry name" value="MFS_MefA_like"/>
    <property type="match status" value="1"/>
</dbReference>
<keyword evidence="3" id="KW-1003">Cell membrane</keyword>
<dbReference type="Pfam" id="PF07690">
    <property type="entry name" value="MFS_1"/>
    <property type="match status" value="1"/>
</dbReference>
<dbReference type="Proteomes" id="UP000285317">
    <property type="component" value="Chromosome"/>
</dbReference>
<evidence type="ECO:0000256" key="5">
    <source>
        <dbReference type="ARBA" id="ARBA00022989"/>
    </source>
</evidence>
<feature type="transmembrane region" description="Helical" evidence="7">
    <location>
        <begin position="361"/>
        <end position="386"/>
    </location>
</feature>